<feature type="chain" id="PRO_5025630838" evidence="3">
    <location>
        <begin position="25"/>
        <end position="347"/>
    </location>
</feature>
<dbReference type="Gene3D" id="2.40.50.100">
    <property type="match status" value="1"/>
</dbReference>
<dbReference type="PANTHER" id="PTHR30469:SF18">
    <property type="entry name" value="RESISTANCE-NODULATION-CELL DIVISION (RND) EFFLUX MEMBRANE FUSION PROTEIN-RELATED"/>
    <property type="match status" value="1"/>
</dbReference>
<dbReference type="AlphaFoldDB" id="A0A6C1BA55"/>
<reference evidence="8 9" key="1">
    <citation type="submission" date="2020-02" db="EMBL/GenBank/DDBJ databases">
        <title>Nitrogenibacter mangrovi gen. nov., sp. nov. isolated from mangrove sediment, a denitrifying betaproteobacterium.</title>
        <authorList>
            <person name="Liao H."/>
            <person name="Tian Y."/>
        </authorList>
    </citation>
    <scope>NUCLEOTIDE SEQUENCE [LARGE SCALE GENOMIC DNA]</scope>
    <source>
        <strain evidence="8 9">M9-3-2</strain>
    </source>
</reference>
<feature type="domain" description="CusB-like beta-barrel" evidence="6">
    <location>
        <begin position="200"/>
        <end position="270"/>
    </location>
</feature>
<protein>
    <submittedName>
        <fullName evidence="8">Efflux RND transporter periplasmic adaptor subunit</fullName>
    </submittedName>
</protein>
<comment type="similarity">
    <text evidence="1">Belongs to the membrane fusion protein (MFP) (TC 8.A.1) family.</text>
</comment>
<evidence type="ECO:0000259" key="5">
    <source>
        <dbReference type="Pfam" id="PF25917"/>
    </source>
</evidence>
<dbReference type="Gene3D" id="1.10.287.470">
    <property type="entry name" value="Helix hairpin bin"/>
    <property type="match status" value="1"/>
</dbReference>
<dbReference type="PANTHER" id="PTHR30469">
    <property type="entry name" value="MULTIDRUG RESISTANCE PROTEIN MDTA"/>
    <property type="match status" value="1"/>
</dbReference>
<feature type="domain" description="CzcB-like C-terminal circularly permuted SH3-like" evidence="7">
    <location>
        <begin position="278"/>
        <end position="332"/>
    </location>
</feature>
<evidence type="ECO:0000256" key="2">
    <source>
        <dbReference type="SAM" id="Coils"/>
    </source>
</evidence>
<dbReference type="Gene3D" id="2.40.420.20">
    <property type="match status" value="1"/>
</dbReference>
<dbReference type="EMBL" id="CP048836">
    <property type="protein sequence ID" value="QID19899.1"/>
    <property type="molecule type" value="Genomic_DNA"/>
</dbReference>
<dbReference type="InterPro" id="IPR058649">
    <property type="entry name" value="CzcB_C"/>
</dbReference>
<keyword evidence="2" id="KW-0175">Coiled coil</keyword>
<dbReference type="Gene3D" id="2.40.30.170">
    <property type="match status" value="1"/>
</dbReference>
<dbReference type="InterPro" id="IPR058625">
    <property type="entry name" value="MdtA-like_BSH"/>
</dbReference>
<evidence type="ECO:0000313" key="8">
    <source>
        <dbReference type="EMBL" id="QID19899.1"/>
    </source>
</evidence>
<feature type="signal peptide" evidence="3">
    <location>
        <begin position="1"/>
        <end position="24"/>
    </location>
</feature>
<evidence type="ECO:0000256" key="1">
    <source>
        <dbReference type="ARBA" id="ARBA00009477"/>
    </source>
</evidence>
<dbReference type="InterPro" id="IPR006143">
    <property type="entry name" value="RND_pump_MFP"/>
</dbReference>
<dbReference type="Pfam" id="PF25954">
    <property type="entry name" value="Beta-barrel_RND_2"/>
    <property type="match status" value="1"/>
</dbReference>
<dbReference type="GO" id="GO:1990281">
    <property type="term" value="C:efflux pump complex"/>
    <property type="evidence" value="ECO:0007669"/>
    <property type="project" value="TreeGrafter"/>
</dbReference>
<organism evidence="8 9">
    <name type="scientific">Nitrogeniibacter mangrovi</name>
    <dbReference type="NCBI Taxonomy" id="2016596"/>
    <lineage>
        <taxon>Bacteria</taxon>
        <taxon>Pseudomonadati</taxon>
        <taxon>Pseudomonadota</taxon>
        <taxon>Betaproteobacteria</taxon>
        <taxon>Rhodocyclales</taxon>
        <taxon>Zoogloeaceae</taxon>
        <taxon>Nitrogeniibacter</taxon>
    </lineage>
</organism>
<dbReference type="NCBIfam" id="TIGR01730">
    <property type="entry name" value="RND_mfp"/>
    <property type="match status" value="1"/>
</dbReference>
<feature type="domain" description="Multidrug resistance protein MdtA-like barrel-sandwich hybrid" evidence="5">
    <location>
        <begin position="53"/>
        <end position="187"/>
    </location>
</feature>
<feature type="coiled-coil region" evidence="2">
    <location>
        <begin position="92"/>
        <end position="150"/>
    </location>
</feature>
<dbReference type="KEGG" id="azq:G3580_16175"/>
<evidence type="ECO:0000259" key="4">
    <source>
        <dbReference type="Pfam" id="PF25876"/>
    </source>
</evidence>
<name>A0A6C1BA55_9RHOO</name>
<evidence type="ECO:0000256" key="3">
    <source>
        <dbReference type="SAM" id="SignalP"/>
    </source>
</evidence>
<feature type="domain" description="Multidrug resistance protein MdtA-like alpha-helical hairpin" evidence="4">
    <location>
        <begin position="94"/>
        <end position="154"/>
    </location>
</feature>
<dbReference type="Pfam" id="PF25975">
    <property type="entry name" value="CzcB_C"/>
    <property type="match status" value="1"/>
</dbReference>
<accession>A0A6C1BA55</accession>
<sequence>MLINMKIRQTFLLLIAVVAFPVHAEPVATAPVERAPVASQHVAEGVVEAVTSATVAAQVQGRILATPVDAGDTVRRGQVLMRVDAAEANQSVAAAVANVARAQAAYANARAEWERTQALFNQKFVSQAHVDQAQAALRAAEASLKAAQAGRGQAVVARDFTTITAPFDGIVAVRHVDAGDMAQPGRALIDVYAPGAMRVVAQVPLSVIGRAGNGQLRAQLEVPALNLKVAAERVTVLPAADPRTFTVEVRATVPAATKGLVPGQFARMHLFVGESARVTIPASAVLRRGEITAVYVKTGDGFHLRQIRPGESVADGRIEVLAGLKDGEQVALDPIRASLTLKAPTAD</sequence>
<evidence type="ECO:0000259" key="6">
    <source>
        <dbReference type="Pfam" id="PF25954"/>
    </source>
</evidence>
<dbReference type="InterPro" id="IPR058624">
    <property type="entry name" value="MdtA-like_HH"/>
</dbReference>
<dbReference type="SUPFAM" id="SSF111369">
    <property type="entry name" value="HlyD-like secretion proteins"/>
    <property type="match status" value="1"/>
</dbReference>
<dbReference type="Proteomes" id="UP000501991">
    <property type="component" value="Chromosome"/>
</dbReference>
<keyword evidence="3" id="KW-0732">Signal</keyword>
<evidence type="ECO:0000259" key="7">
    <source>
        <dbReference type="Pfam" id="PF25975"/>
    </source>
</evidence>
<dbReference type="GO" id="GO:0015562">
    <property type="term" value="F:efflux transmembrane transporter activity"/>
    <property type="evidence" value="ECO:0007669"/>
    <property type="project" value="TreeGrafter"/>
</dbReference>
<gene>
    <name evidence="8" type="ORF">G3580_16175</name>
</gene>
<evidence type="ECO:0000313" key="9">
    <source>
        <dbReference type="Proteomes" id="UP000501991"/>
    </source>
</evidence>
<dbReference type="Pfam" id="PF25876">
    <property type="entry name" value="HH_MFP_RND"/>
    <property type="match status" value="1"/>
</dbReference>
<proteinExistence type="inferred from homology"/>
<dbReference type="InterPro" id="IPR058792">
    <property type="entry name" value="Beta-barrel_RND_2"/>
</dbReference>
<keyword evidence="9" id="KW-1185">Reference proteome</keyword>
<dbReference type="Pfam" id="PF25917">
    <property type="entry name" value="BSH_RND"/>
    <property type="match status" value="1"/>
</dbReference>